<dbReference type="Proteomes" id="UP001275084">
    <property type="component" value="Unassembled WGS sequence"/>
</dbReference>
<sequence>MNGIPMLHDGKFDLFMQAFGDSETFPSLHEVQSVARNLAPTPRRDEQDIRAFIHTHAEMPTAHIIRNYLTGHLSNSRTTDFEFRNNAYSLNSMVPPPLTTREEDQPPPAKRRSPDKSSALVPGRWGIRLAQDGTQSTALVGDGLLCGYVSSGGCMVFLAIQGPHGNLYFHFVPCSVDIGRQPTADLSRSTPAAQLTTLALLALEGETQSLQWIRHALDDLQRWPSANMTKIKTPNLPSLPPPSGGDTDDEDEQGGSSRRPQEQSLAKRTREESPRRGSGAQPAPKDGGWQSTRTSLSALPYCTQACLLGLSHTGALDPNCPNTHLHVRQGSHYPISKAQLCSLFQSQHARNLDCGCEYLGKYGMFGRTGALLKITIPEYGYTLVAKGVEAGNKDVLVREAWFYSFGSSLQGIRIPVHLGNIELAVLYPLQSLVFVKYMMLMSRHTACKSCLERGSQTRDGHRF</sequence>
<name>A0AAJ0ML02_9PEZI</name>
<evidence type="ECO:0000256" key="1">
    <source>
        <dbReference type="SAM" id="MobiDB-lite"/>
    </source>
</evidence>
<evidence type="ECO:0000313" key="3">
    <source>
        <dbReference type="Proteomes" id="UP001275084"/>
    </source>
</evidence>
<dbReference type="AlphaFoldDB" id="A0AAJ0ML02"/>
<evidence type="ECO:0000313" key="2">
    <source>
        <dbReference type="EMBL" id="KAK3364354.1"/>
    </source>
</evidence>
<reference evidence="2" key="2">
    <citation type="submission" date="2023-06" db="EMBL/GenBank/DDBJ databases">
        <authorList>
            <consortium name="Lawrence Berkeley National Laboratory"/>
            <person name="Haridas S."/>
            <person name="Hensen N."/>
            <person name="Bonometti L."/>
            <person name="Westerberg I."/>
            <person name="Brannstrom I.O."/>
            <person name="Guillou S."/>
            <person name="Cros-Aarteil S."/>
            <person name="Calhoun S."/>
            <person name="Kuo A."/>
            <person name="Mondo S."/>
            <person name="Pangilinan J."/>
            <person name="Riley R."/>
            <person name="Labutti K."/>
            <person name="Andreopoulos B."/>
            <person name="Lipzen A."/>
            <person name="Chen C."/>
            <person name="Yanf M."/>
            <person name="Daum C."/>
            <person name="Ng V."/>
            <person name="Clum A."/>
            <person name="Steindorff A."/>
            <person name="Ohm R."/>
            <person name="Martin F."/>
            <person name="Silar P."/>
            <person name="Natvig D."/>
            <person name="Lalanne C."/>
            <person name="Gautier V."/>
            <person name="Ament-Velasquez S.L."/>
            <person name="Kruys A."/>
            <person name="Hutchinson M.I."/>
            <person name="Powell A.J."/>
            <person name="Barry K."/>
            <person name="Miller A.N."/>
            <person name="Grigoriev I.V."/>
            <person name="Debuchy R."/>
            <person name="Gladieux P."/>
            <person name="Thoren M.H."/>
            <person name="Johannesson H."/>
        </authorList>
    </citation>
    <scope>NUCLEOTIDE SEQUENCE</scope>
    <source>
        <strain evidence="2">CBS 955.72</strain>
    </source>
</reference>
<comment type="caution">
    <text evidence="2">The sequence shown here is derived from an EMBL/GenBank/DDBJ whole genome shotgun (WGS) entry which is preliminary data.</text>
</comment>
<protein>
    <submittedName>
        <fullName evidence="2">Uncharacterized protein</fullName>
    </submittedName>
</protein>
<keyword evidence="3" id="KW-1185">Reference proteome</keyword>
<feature type="region of interest" description="Disordered" evidence="1">
    <location>
        <begin position="228"/>
        <end position="290"/>
    </location>
</feature>
<gene>
    <name evidence="2" type="ORF">B0T25DRAFT_598355</name>
</gene>
<dbReference type="EMBL" id="JAUIQD010000001">
    <property type="protein sequence ID" value="KAK3364354.1"/>
    <property type="molecule type" value="Genomic_DNA"/>
</dbReference>
<accession>A0AAJ0ML02</accession>
<proteinExistence type="predicted"/>
<organism evidence="2 3">
    <name type="scientific">Lasiosphaeria hispida</name>
    <dbReference type="NCBI Taxonomy" id="260671"/>
    <lineage>
        <taxon>Eukaryota</taxon>
        <taxon>Fungi</taxon>
        <taxon>Dikarya</taxon>
        <taxon>Ascomycota</taxon>
        <taxon>Pezizomycotina</taxon>
        <taxon>Sordariomycetes</taxon>
        <taxon>Sordariomycetidae</taxon>
        <taxon>Sordariales</taxon>
        <taxon>Lasiosphaeriaceae</taxon>
        <taxon>Lasiosphaeria</taxon>
    </lineage>
</organism>
<reference evidence="2" key="1">
    <citation type="journal article" date="2023" name="Mol. Phylogenet. Evol.">
        <title>Genome-scale phylogeny and comparative genomics of the fungal order Sordariales.</title>
        <authorList>
            <person name="Hensen N."/>
            <person name="Bonometti L."/>
            <person name="Westerberg I."/>
            <person name="Brannstrom I.O."/>
            <person name="Guillou S."/>
            <person name="Cros-Aarteil S."/>
            <person name="Calhoun S."/>
            <person name="Haridas S."/>
            <person name="Kuo A."/>
            <person name="Mondo S."/>
            <person name="Pangilinan J."/>
            <person name="Riley R."/>
            <person name="LaButti K."/>
            <person name="Andreopoulos B."/>
            <person name="Lipzen A."/>
            <person name="Chen C."/>
            <person name="Yan M."/>
            <person name="Daum C."/>
            <person name="Ng V."/>
            <person name="Clum A."/>
            <person name="Steindorff A."/>
            <person name="Ohm R.A."/>
            <person name="Martin F."/>
            <person name="Silar P."/>
            <person name="Natvig D.O."/>
            <person name="Lalanne C."/>
            <person name="Gautier V."/>
            <person name="Ament-Velasquez S.L."/>
            <person name="Kruys A."/>
            <person name="Hutchinson M.I."/>
            <person name="Powell A.J."/>
            <person name="Barry K."/>
            <person name="Miller A.N."/>
            <person name="Grigoriev I.V."/>
            <person name="Debuchy R."/>
            <person name="Gladieux P."/>
            <person name="Hiltunen Thoren M."/>
            <person name="Johannesson H."/>
        </authorList>
    </citation>
    <scope>NUCLEOTIDE SEQUENCE</scope>
    <source>
        <strain evidence="2">CBS 955.72</strain>
    </source>
</reference>
<feature type="region of interest" description="Disordered" evidence="1">
    <location>
        <begin position="92"/>
        <end position="120"/>
    </location>
</feature>